<dbReference type="Proteomes" id="UP001172159">
    <property type="component" value="Unassembled WGS sequence"/>
</dbReference>
<evidence type="ECO:0000313" key="2">
    <source>
        <dbReference type="Proteomes" id="UP001172159"/>
    </source>
</evidence>
<organism evidence="1 2">
    <name type="scientific">Apiosordaria backusii</name>
    <dbReference type="NCBI Taxonomy" id="314023"/>
    <lineage>
        <taxon>Eukaryota</taxon>
        <taxon>Fungi</taxon>
        <taxon>Dikarya</taxon>
        <taxon>Ascomycota</taxon>
        <taxon>Pezizomycotina</taxon>
        <taxon>Sordariomycetes</taxon>
        <taxon>Sordariomycetidae</taxon>
        <taxon>Sordariales</taxon>
        <taxon>Lasiosphaeriaceae</taxon>
        <taxon>Apiosordaria</taxon>
    </lineage>
</organism>
<name>A0AA40EDJ8_9PEZI</name>
<comment type="caution">
    <text evidence="1">The sequence shown here is derived from an EMBL/GenBank/DDBJ whole genome shotgun (WGS) entry which is preliminary data.</text>
</comment>
<protein>
    <submittedName>
        <fullName evidence="1">Uncharacterized protein</fullName>
    </submittedName>
</protein>
<sequence>MGRKSHRAHRRAACLFPTSRPSFDLWVPPCFMLCRAIATYLSRGNHLIFHRIVLLSPEASNCSAESAGYVHDWVTSPQACSAPSTILFATRKLAGRMTDLNQAPVRRASHTVDSGISRKTSIGALLAFLPYQLVHHPHAAQSTVGEGERPLFFQRQSRHPPRSRQLVKCTRAQYISPHKRWTGTQCGSNGHPGITLQYLIVC</sequence>
<reference evidence="1" key="1">
    <citation type="submission" date="2023-06" db="EMBL/GenBank/DDBJ databases">
        <title>Genome-scale phylogeny and comparative genomics of the fungal order Sordariales.</title>
        <authorList>
            <consortium name="Lawrence Berkeley National Laboratory"/>
            <person name="Hensen N."/>
            <person name="Bonometti L."/>
            <person name="Westerberg I."/>
            <person name="Brannstrom I.O."/>
            <person name="Guillou S."/>
            <person name="Cros-Aarteil S."/>
            <person name="Calhoun S."/>
            <person name="Haridas S."/>
            <person name="Kuo A."/>
            <person name="Mondo S."/>
            <person name="Pangilinan J."/>
            <person name="Riley R."/>
            <person name="Labutti K."/>
            <person name="Andreopoulos B."/>
            <person name="Lipzen A."/>
            <person name="Chen C."/>
            <person name="Yanf M."/>
            <person name="Daum C."/>
            <person name="Ng V."/>
            <person name="Clum A."/>
            <person name="Steindorff A."/>
            <person name="Ohm R."/>
            <person name="Martin F."/>
            <person name="Silar P."/>
            <person name="Natvig D."/>
            <person name="Lalanne C."/>
            <person name="Gautier V."/>
            <person name="Ament-Velasquez S.L."/>
            <person name="Kruys A."/>
            <person name="Hutchinson M.I."/>
            <person name="Powell A.J."/>
            <person name="Barry K."/>
            <person name="Miller A.N."/>
            <person name="Grigoriev I.V."/>
            <person name="Debuchy R."/>
            <person name="Gladieux P."/>
            <person name="Thoren M.H."/>
            <person name="Johannesson H."/>
        </authorList>
    </citation>
    <scope>NUCLEOTIDE SEQUENCE</scope>
    <source>
        <strain evidence="1">CBS 540.89</strain>
    </source>
</reference>
<evidence type="ECO:0000313" key="1">
    <source>
        <dbReference type="EMBL" id="KAK0737509.1"/>
    </source>
</evidence>
<proteinExistence type="predicted"/>
<dbReference type="EMBL" id="JAUKTV010000005">
    <property type="protein sequence ID" value="KAK0737509.1"/>
    <property type="molecule type" value="Genomic_DNA"/>
</dbReference>
<gene>
    <name evidence="1" type="ORF">B0T21DRAFT_166588</name>
</gene>
<keyword evidence="2" id="KW-1185">Reference proteome</keyword>
<dbReference type="AlphaFoldDB" id="A0AA40EDJ8"/>
<accession>A0AA40EDJ8</accession>